<keyword evidence="2" id="KW-0573">Peptidoglycan synthesis</keyword>
<dbReference type="InterPro" id="IPR036565">
    <property type="entry name" value="Mur-like_cat_sf"/>
</dbReference>
<organism evidence="5 6">
    <name type="scientific">Candidatus Falkowbacteria bacterium CG10_big_fil_rev_8_21_14_0_10_37_14</name>
    <dbReference type="NCBI Taxonomy" id="1974561"/>
    <lineage>
        <taxon>Bacteria</taxon>
        <taxon>Candidatus Falkowiibacteriota</taxon>
    </lineage>
</organism>
<evidence type="ECO:0000259" key="3">
    <source>
        <dbReference type="Pfam" id="PF02875"/>
    </source>
</evidence>
<dbReference type="Gene3D" id="3.90.190.20">
    <property type="entry name" value="Mur ligase, C-terminal domain"/>
    <property type="match status" value="1"/>
</dbReference>
<evidence type="ECO:0000256" key="2">
    <source>
        <dbReference type="RuleBase" id="RU004135"/>
    </source>
</evidence>
<dbReference type="EMBL" id="PFAM01000021">
    <property type="protein sequence ID" value="PIT95873.1"/>
    <property type="molecule type" value="Genomic_DNA"/>
</dbReference>
<dbReference type="InterPro" id="IPR004101">
    <property type="entry name" value="Mur_ligase_C"/>
</dbReference>
<reference evidence="6" key="1">
    <citation type="submission" date="2017-09" db="EMBL/GenBank/DDBJ databases">
        <title>Depth-based differentiation of microbial function through sediment-hosted aquifers and enrichment of novel symbionts in the deep terrestrial subsurface.</title>
        <authorList>
            <person name="Probst A.J."/>
            <person name="Ladd B."/>
            <person name="Jarett J.K."/>
            <person name="Geller-Mcgrath D.E."/>
            <person name="Sieber C.M.K."/>
            <person name="Emerson J.B."/>
            <person name="Anantharaman K."/>
            <person name="Thomas B.C."/>
            <person name="Malmstrom R."/>
            <person name="Stieglmeier M."/>
            <person name="Klingl A."/>
            <person name="Woyke T."/>
            <person name="Ryan C.M."/>
            <person name="Banfield J.F."/>
        </authorList>
    </citation>
    <scope>NUCLEOTIDE SEQUENCE [LARGE SCALE GENOMIC DNA]</scope>
</reference>
<dbReference type="SUPFAM" id="SSF53623">
    <property type="entry name" value="MurD-like peptide ligases, catalytic domain"/>
    <property type="match status" value="1"/>
</dbReference>
<dbReference type="UniPathway" id="UPA00219"/>
<dbReference type="PANTHER" id="PTHR23135:SF4">
    <property type="entry name" value="UDP-N-ACETYLMURAMOYL-L-ALANYL-D-GLUTAMATE--2,6-DIAMINOPIMELATE LIGASE MURE HOMOLOG, CHLOROPLASTIC"/>
    <property type="match status" value="1"/>
</dbReference>
<dbReference type="NCBIfam" id="TIGR01085">
    <property type="entry name" value="murE"/>
    <property type="match status" value="1"/>
</dbReference>
<keyword evidence="2" id="KW-0961">Cell wall biogenesis/degradation</keyword>
<name>A0A2M6WSS8_9BACT</name>
<dbReference type="GO" id="GO:0009252">
    <property type="term" value="P:peptidoglycan biosynthetic process"/>
    <property type="evidence" value="ECO:0007669"/>
    <property type="project" value="UniProtKB-UniPathway"/>
</dbReference>
<dbReference type="PANTHER" id="PTHR23135">
    <property type="entry name" value="MUR LIGASE FAMILY MEMBER"/>
    <property type="match status" value="1"/>
</dbReference>
<comment type="pathway">
    <text evidence="2">Cell wall biogenesis; peptidoglycan biosynthesis.</text>
</comment>
<dbReference type="GO" id="GO:0005737">
    <property type="term" value="C:cytoplasm"/>
    <property type="evidence" value="ECO:0007669"/>
    <property type="project" value="UniProtKB-SubCell"/>
</dbReference>
<evidence type="ECO:0000259" key="4">
    <source>
        <dbReference type="Pfam" id="PF08245"/>
    </source>
</evidence>
<gene>
    <name evidence="5" type="ORF">COT94_03440</name>
</gene>
<evidence type="ECO:0000313" key="5">
    <source>
        <dbReference type="EMBL" id="PIT95873.1"/>
    </source>
</evidence>
<dbReference type="GO" id="GO:0016881">
    <property type="term" value="F:acid-amino acid ligase activity"/>
    <property type="evidence" value="ECO:0007669"/>
    <property type="project" value="InterPro"/>
</dbReference>
<feature type="domain" description="Mur ligase C-terminal" evidence="3">
    <location>
        <begin position="315"/>
        <end position="447"/>
    </location>
</feature>
<dbReference type="Proteomes" id="UP000228533">
    <property type="component" value="Unassembled WGS sequence"/>
</dbReference>
<keyword evidence="2" id="KW-0132">Cell division</keyword>
<dbReference type="AlphaFoldDB" id="A0A2M6WSS8"/>
<dbReference type="GO" id="GO:0005524">
    <property type="term" value="F:ATP binding"/>
    <property type="evidence" value="ECO:0007669"/>
    <property type="project" value="InterPro"/>
</dbReference>
<accession>A0A2M6WSS8</accession>
<keyword evidence="2" id="KW-0133">Cell shape</keyword>
<dbReference type="Gene3D" id="3.40.1190.10">
    <property type="entry name" value="Mur-like, catalytic domain"/>
    <property type="match status" value="1"/>
</dbReference>
<dbReference type="SUPFAM" id="SSF53244">
    <property type="entry name" value="MurD-like peptide ligases, peptide-binding domain"/>
    <property type="match status" value="1"/>
</dbReference>
<comment type="similarity">
    <text evidence="1">Belongs to the MurCDEF family. MurE subfamily.</text>
</comment>
<evidence type="ECO:0000256" key="1">
    <source>
        <dbReference type="ARBA" id="ARBA00005898"/>
    </source>
</evidence>
<protein>
    <recommendedName>
        <fullName evidence="7">UDP-N-acetylmuramoyl-L-alanyl-D-glutamate--2, 6-diaminopimelate ligase</fullName>
    </recommendedName>
</protein>
<dbReference type="GO" id="GO:0071555">
    <property type="term" value="P:cell wall organization"/>
    <property type="evidence" value="ECO:0007669"/>
    <property type="project" value="UniProtKB-KW"/>
</dbReference>
<dbReference type="InterPro" id="IPR005761">
    <property type="entry name" value="UDP-N-AcMur-Glu-dNH2Pim_ligase"/>
</dbReference>
<dbReference type="GO" id="GO:0008360">
    <property type="term" value="P:regulation of cell shape"/>
    <property type="evidence" value="ECO:0007669"/>
    <property type="project" value="UniProtKB-KW"/>
</dbReference>
<dbReference type="InterPro" id="IPR013221">
    <property type="entry name" value="Mur_ligase_cen"/>
</dbReference>
<comment type="caution">
    <text evidence="5">The sequence shown here is derived from an EMBL/GenBank/DDBJ whole genome shotgun (WGS) entry which is preliminary data.</text>
</comment>
<evidence type="ECO:0008006" key="7">
    <source>
        <dbReference type="Google" id="ProtNLM"/>
    </source>
</evidence>
<dbReference type="Pfam" id="PF02875">
    <property type="entry name" value="Mur_ligase_C"/>
    <property type="match status" value="1"/>
</dbReference>
<comment type="subcellular location">
    <subcellularLocation>
        <location evidence="2">Cytoplasm</location>
    </subcellularLocation>
</comment>
<feature type="domain" description="Mur ligase central" evidence="4">
    <location>
        <begin position="46"/>
        <end position="175"/>
    </location>
</feature>
<proteinExistence type="inferred from homology"/>
<keyword evidence="2" id="KW-0131">Cell cycle</keyword>
<dbReference type="GO" id="GO:0051301">
    <property type="term" value="P:cell division"/>
    <property type="evidence" value="ECO:0007669"/>
    <property type="project" value="UniProtKB-KW"/>
</dbReference>
<sequence length="481" mass="53514">MNTAKIKKIIPKKVWSLLGPLYHFSWGLFANLLYHAPSNKLIVIGVTGTTGKTTSVYLIAKMLNAAGYKTGFTSTAMFNDGEKEWLNNKKMTMVGRLFTYQILAKMVKNGCRFAVVETSSEGIIQYRHRFINYDLIICTGLYPEHIESHGSFEKYREAKGMLFAHLKDCRTKYANQHFGVQRVEAGLKKLALNRVRKTVIVNGDDEHKDYFLSFWAETKWQYRLVPNAVDVKLNPNEDKDHNFHEAVATNISVAADGTSFTICQGGVCTNERFHLHLIGAFNVNNAMTAVSVGLALGLPLATIKQGLESVSGVPGRLEMLETKLNFGVIVDYAFEPHAVSRLYETLLLLPHNRIIHILGSAGGGRDVSRRPILGHLAGEQADVVIVTNEDPYDDDPTIIIDQVALGAEKAGKILGENLFKIHDRREAIARALVLADFGDIVLITGKGNEQAICVANGKKIPWDDRVVAREEIDKLKQQNSH</sequence>
<evidence type="ECO:0000313" key="6">
    <source>
        <dbReference type="Proteomes" id="UP000228533"/>
    </source>
</evidence>
<dbReference type="InterPro" id="IPR036615">
    <property type="entry name" value="Mur_ligase_C_dom_sf"/>
</dbReference>
<dbReference type="Pfam" id="PF08245">
    <property type="entry name" value="Mur_ligase_M"/>
    <property type="match status" value="1"/>
</dbReference>